<proteinExistence type="inferred from homology"/>
<dbReference type="SUPFAM" id="SSF54427">
    <property type="entry name" value="NTF2-like"/>
    <property type="match status" value="1"/>
</dbReference>
<comment type="caution">
    <text evidence="4">The sequence shown here is derived from an EMBL/GenBank/DDBJ whole genome shotgun (WGS) entry which is preliminary data.</text>
</comment>
<feature type="domain" description="Scytalone dehydratase-like" evidence="3">
    <location>
        <begin position="4"/>
        <end position="174"/>
    </location>
</feature>
<dbReference type="Gene3D" id="3.10.450.50">
    <property type="match status" value="1"/>
</dbReference>
<evidence type="ECO:0000256" key="2">
    <source>
        <dbReference type="ARBA" id="ARBA00023239"/>
    </source>
</evidence>
<evidence type="ECO:0000313" key="4">
    <source>
        <dbReference type="EMBL" id="OOQ83495.1"/>
    </source>
</evidence>
<evidence type="ECO:0000256" key="1">
    <source>
        <dbReference type="ARBA" id="ARBA00008584"/>
    </source>
</evidence>
<dbReference type="AlphaFoldDB" id="A0A1S9RDK6"/>
<sequence>MESIQLQDYLAINNIAFEWADRMDEISRCLDTNPHGIVYALPATRCTFMLTSWQVDYSIIGQKCIPEMRAEEYLAMVSSPTLVGDPLICTQHLLGAAKYEKVSDFEIVAIHQIRAAHQRYKDLARTTVAYQGHNYGSVKHWYKKTDGVWKLAGVQPESYWLEHDFDKIFAQSSEESL</sequence>
<evidence type="ECO:0000313" key="5">
    <source>
        <dbReference type="Proteomes" id="UP000190744"/>
    </source>
</evidence>
<organism evidence="4 5">
    <name type="scientific">Penicillium brasilianum</name>
    <dbReference type="NCBI Taxonomy" id="104259"/>
    <lineage>
        <taxon>Eukaryota</taxon>
        <taxon>Fungi</taxon>
        <taxon>Dikarya</taxon>
        <taxon>Ascomycota</taxon>
        <taxon>Pezizomycotina</taxon>
        <taxon>Eurotiomycetes</taxon>
        <taxon>Eurotiomycetidae</taxon>
        <taxon>Eurotiales</taxon>
        <taxon>Aspergillaceae</taxon>
        <taxon>Penicillium</taxon>
    </lineage>
</organism>
<dbReference type="Pfam" id="PF02982">
    <property type="entry name" value="Scytalone_dh"/>
    <property type="match status" value="1"/>
</dbReference>
<comment type="similarity">
    <text evidence="1">Belongs to the scytalone dehydratase family.</text>
</comment>
<gene>
    <name evidence="4" type="ORF">PEBR_34344</name>
</gene>
<protein>
    <submittedName>
        <fullName evidence="4">Putative scytalone dehydratase protein</fullName>
    </submittedName>
</protein>
<name>A0A1S9RDK6_PENBI</name>
<dbReference type="GO" id="GO:0016829">
    <property type="term" value="F:lyase activity"/>
    <property type="evidence" value="ECO:0007669"/>
    <property type="project" value="UniProtKB-KW"/>
</dbReference>
<accession>A0A1S9RDK6</accession>
<evidence type="ECO:0000259" key="3">
    <source>
        <dbReference type="Pfam" id="PF02982"/>
    </source>
</evidence>
<keyword evidence="2" id="KW-0456">Lyase</keyword>
<dbReference type="InterPro" id="IPR032710">
    <property type="entry name" value="NTF2-like_dom_sf"/>
</dbReference>
<dbReference type="EMBL" id="LJBN01000195">
    <property type="protein sequence ID" value="OOQ83495.1"/>
    <property type="molecule type" value="Genomic_DNA"/>
</dbReference>
<dbReference type="InterPro" id="IPR049884">
    <property type="entry name" value="Scytalone_dh"/>
</dbReference>
<dbReference type="Proteomes" id="UP000190744">
    <property type="component" value="Unassembled WGS sequence"/>
</dbReference>
<reference evidence="5" key="1">
    <citation type="submission" date="2015-09" db="EMBL/GenBank/DDBJ databases">
        <authorList>
            <person name="Fill T.P."/>
            <person name="Baretta J.F."/>
            <person name="de Almeida L.G."/>
            <person name="Rocha M."/>
            <person name="de Souza D.H."/>
            <person name="Malavazi I."/>
            <person name="Cerdeira L.T."/>
            <person name="Hong H."/>
            <person name="Samborskyy M."/>
            <person name="de Vasconcelos A.T."/>
            <person name="Leadlay P."/>
            <person name="Rodrigues-Filho E."/>
        </authorList>
    </citation>
    <scope>NUCLEOTIDE SEQUENCE [LARGE SCALE GENOMIC DNA]</scope>
    <source>
        <strain evidence="5">LaBioMMi 136</strain>
    </source>
</reference>